<accession>A0A0B1ZWE2</accession>
<keyword evidence="6" id="KW-1185">Reference proteome</keyword>
<dbReference type="InterPro" id="IPR016032">
    <property type="entry name" value="Sig_transdc_resp-reg_C-effctor"/>
</dbReference>
<sequence>MERISNLILIDSDTRRRATISHVLSTDNIHVEPFENISELAGAWPRSGVVLIHDQPGAIHDLVEAMAHHGEWFPIVAFDEQPGTTKIVQAVLDGAIDYLVWPVSGDELSATLRCSIERAAEVGNAKLREVMARTRIDRLTRREREVLSGVASGLSNRLIGEKLSISPRTVEIHRANMLNKLGANHTSDAIRIAIEASIVS</sequence>
<feature type="domain" description="HTH luxR-type" evidence="4">
    <location>
        <begin position="132"/>
        <end position="197"/>
    </location>
</feature>
<dbReference type="InterPro" id="IPR036388">
    <property type="entry name" value="WH-like_DNA-bd_sf"/>
</dbReference>
<dbReference type="PROSITE" id="PS50043">
    <property type="entry name" value="HTH_LUXR_2"/>
    <property type="match status" value="1"/>
</dbReference>
<proteinExistence type="predicted"/>
<dbReference type="RefSeq" id="WP_039279708.1">
    <property type="nucleotide sequence ID" value="NZ_JTDI01000001.1"/>
</dbReference>
<gene>
    <name evidence="5" type="ORF">LK12_04395</name>
</gene>
<dbReference type="EMBL" id="JTDI01000001">
    <property type="protein sequence ID" value="KHK93503.1"/>
    <property type="molecule type" value="Genomic_DNA"/>
</dbReference>
<dbReference type="OrthoDB" id="9782655at2"/>
<organism evidence="5 6">
    <name type="scientific">Novosphingobium malaysiense</name>
    <dbReference type="NCBI Taxonomy" id="1348853"/>
    <lineage>
        <taxon>Bacteria</taxon>
        <taxon>Pseudomonadati</taxon>
        <taxon>Pseudomonadota</taxon>
        <taxon>Alphaproteobacteria</taxon>
        <taxon>Sphingomonadales</taxon>
        <taxon>Sphingomonadaceae</taxon>
        <taxon>Novosphingobium</taxon>
    </lineage>
</organism>
<evidence type="ECO:0000313" key="6">
    <source>
        <dbReference type="Proteomes" id="UP000031057"/>
    </source>
</evidence>
<evidence type="ECO:0000313" key="5">
    <source>
        <dbReference type="EMBL" id="KHK93503.1"/>
    </source>
</evidence>
<dbReference type="GO" id="GO:0006355">
    <property type="term" value="P:regulation of DNA-templated transcription"/>
    <property type="evidence" value="ECO:0007669"/>
    <property type="project" value="InterPro"/>
</dbReference>
<dbReference type="Gene3D" id="1.10.10.10">
    <property type="entry name" value="Winged helix-like DNA-binding domain superfamily/Winged helix DNA-binding domain"/>
    <property type="match status" value="1"/>
</dbReference>
<dbReference type="PRINTS" id="PR00038">
    <property type="entry name" value="HTHLUXR"/>
</dbReference>
<dbReference type="SMART" id="SM00421">
    <property type="entry name" value="HTH_LUXR"/>
    <property type="match status" value="1"/>
</dbReference>
<dbReference type="SUPFAM" id="SSF52172">
    <property type="entry name" value="CheY-like"/>
    <property type="match status" value="1"/>
</dbReference>
<dbReference type="InterPro" id="IPR011006">
    <property type="entry name" value="CheY-like_superfamily"/>
</dbReference>
<dbReference type="Pfam" id="PF00196">
    <property type="entry name" value="GerE"/>
    <property type="match status" value="1"/>
</dbReference>
<evidence type="ECO:0000256" key="1">
    <source>
        <dbReference type="ARBA" id="ARBA00023015"/>
    </source>
</evidence>
<comment type="caution">
    <text evidence="5">The sequence shown here is derived from an EMBL/GenBank/DDBJ whole genome shotgun (WGS) entry which is preliminary data.</text>
</comment>
<dbReference type="InterPro" id="IPR000792">
    <property type="entry name" value="Tscrpt_reg_LuxR_C"/>
</dbReference>
<dbReference type="PROSITE" id="PS00622">
    <property type="entry name" value="HTH_LUXR_1"/>
    <property type="match status" value="1"/>
</dbReference>
<protein>
    <submittedName>
        <fullName evidence="5">LuxR family transcriptional regulator</fullName>
    </submittedName>
</protein>
<evidence type="ECO:0000256" key="2">
    <source>
        <dbReference type="ARBA" id="ARBA00023125"/>
    </source>
</evidence>
<keyword evidence="2" id="KW-0238">DNA-binding</keyword>
<name>A0A0B1ZWE2_9SPHN</name>
<evidence type="ECO:0000259" key="4">
    <source>
        <dbReference type="PROSITE" id="PS50043"/>
    </source>
</evidence>
<evidence type="ECO:0000256" key="3">
    <source>
        <dbReference type="ARBA" id="ARBA00023163"/>
    </source>
</evidence>
<keyword evidence="3" id="KW-0804">Transcription</keyword>
<dbReference type="AlphaFoldDB" id="A0A0B1ZWE2"/>
<dbReference type="PANTHER" id="PTHR44688">
    <property type="entry name" value="DNA-BINDING TRANSCRIPTIONAL ACTIVATOR DEVR_DOSR"/>
    <property type="match status" value="1"/>
</dbReference>
<dbReference type="CDD" id="cd06170">
    <property type="entry name" value="LuxR_C_like"/>
    <property type="match status" value="1"/>
</dbReference>
<dbReference type="PANTHER" id="PTHR44688:SF16">
    <property type="entry name" value="DNA-BINDING TRANSCRIPTIONAL ACTIVATOR DEVR_DOSR"/>
    <property type="match status" value="1"/>
</dbReference>
<keyword evidence="1" id="KW-0805">Transcription regulation</keyword>
<dbReference type="Proteomes" id="UP000031057">
    <property type="component" value="Unassembled WGS sequence"/>
</dbReference>
<dbReference type="SUPFAM" id="SSF46894">
    <property type="entry name" value="C-terminal effector domain of the bipartite response regulators"/>
    <property type="match status" value="1"/>
</dbReference>
<dbReference type="Gene3D" id="3.40.50.2300">
    <property type="match status" value="1"/>
</dbReference>
<dbReference type="GO" id="GO:0003677">
    <property type="term" value="F:DNA binding"/>
    <property type="evidence" value="ECO:0007669"/>
    <property type="project" value="UniProtKB-KW"/>
</dbReference>
<reference evidence="5 6" key="1">
    <citation type="submission" date="2014-10" db="EMBL/GenBank/DDBJ databases">
        <title>Genome sequence of Novosphingobium malaysiense MUSC 273(T).</title>
        <authorList>
            <person name="Lee L.-H."/>
        </authorList>
    </citation>
    <scope>NUCLEOTIDE SEQUENCE [LARGE SCALE GENOMIC DNA]</scope>
    <source>
        <strain evidence="5 6">MUSC 273</strain>
    </source>
</reference>
<dbReference type="STRING" id="1348853.LK12_04395"/>